<evidence type="ECO:0000256" key="2">
    <source>
        <dbReference type="ARBA" id="ARBA00023157"/>
    </source>
</evidence>
<dbReference type="GO" id="GO:0005576">
    <property type="term" value="C:extracellular region"/>
    <property type="evidence" value="ECO:0007669"/>
    <property type="project" value="TreeGrafter"/>
</dbReference>
<comment type="caution">
    <text evidence="8">The sequence shown here is derived from an EMBL/GenBank/DDBJ whole genome shotgun (WGS) entry which is preliminary data.</text>
</comment>
<feature type="domain" description="Sushi" evidence="7">
    <location>
        <begin position="37"/>
        <end position="103"/>
    </location>
</feature>
<accession>A0AAV2HBR9</accession>
<feature type="disulfide bond" evidence="3">
    <location>
        <begin position="221"/>
        <end position="230"/>
    </location>
</feature>
<feature type="domain" description="EGF-like" evidence="6">
    <location>
        <begin position="102"/>
        <end position="133"/>
    </location>
</feature>
<dbReference type="InterPro" id="IPR000436">
    <property type="entry name" value="Sushi_SCR_CCP_dom"/>
</dbReference>
<proteinExistence type="predicted"/>
<feature type="signal peptide" evidence="5">
    <location>
        <begin position="1"/>
        <end position="26"/>
    </location>
</feature>
<keyword evidence="2 3" id="KW-1015">Disulfide bond</keyword>
<dbReference type="SMART" id="SM00181">
    <property type="entry name" value="EGF"/>
    <property type="match status" value="3"/>
</dbReference>
<feature type="chain" id="PRO_5043483452" evidence="5">
    <location>
        <begin position="27"/>
        <end position="345"/>
    </location>
</feature>
<keyword evidence="1 5" id="KW-0732">Signal</keyword>
<dbReference type="PROSITE" id="PS01186">
    <property type="entry name" value="EGF_2"/>
    <property type="match status" value="3"/>
</dbReference>
<protein>
    <submittedName>
        <fullName evidence="8">Uncharacterized protein</fullName>
    </submittedName>
</protein>
<evidence type="ECO:0000256" key="3">
    <source>
        <dbReference type="PROSITE-ProRule" id="PRU00076"/>
    </source>
</evidence>
<evidence type="ECO:0000259" key="7">
    <source>
        <dbReference type="PROSITE" id="PS50923"/>
    </source>
</evidence>
<dbReference type="PANTHER" id="PTHR14949:SF54">
    <property type="entry name" value="VWFD DOMAIN-CONTAINING PROTEIN"/>
    <property type="match status" value="1"/>
</dbReference>
<evidence type="ECO:0000256" key="5">
    <source>
        <dbReference type="SAM" id="SignalP"/>
    </source>
</evidence>
<dbReference type="SMART" id="SM00032">
    <property type="entry name" value="CCP"/>
    <property type="match status" value="3"/>
</dbReference>
<feature type="domain" description="EGF-like" evidence="6">
    <location>
        <begin position="199"/>
        <end position="231"/>
    </location>
</feature>
<feature type="disulfide bond" evidence="3">
    <location>
        <begin position="105"/>
        <end position="115"/>
    </location>
</feature>
<dbReference type="PROSITE" id="PS00022">
    <property type="entry name" value="EGF_1"/>
    <property type="match status" value="3"/>
</dbReference>
<dbReference type="Gene3D" id="2.10.25.10">
    <property type="entry name" value="Laminin"/>
    <property type="match status" value="3"/>
</dbReference>
<dbReference type="Proteomes" id="UP001497497">
    <property type="component" value="Unassembled WGS sequence"/>
</dbReference>
<feature type="disulfide bond" evidence="3">
    <location>
        <begin position="328"/>
        <end position="337"/>
    </location>
</feature>
<keyword evidence="3" id="KW-0245">EGF-like domain</keyword>
<evidence type="ECO:0000259" key="6">
    <source>
        <dbReference type="PROSITE" id="PS50026"/>
    </source>
</evidence>
<dbReference type="PROSITE" id="PS50923">
    <property type="entry name" value="SUSHI"/>
    <property type="match status" value="2"/>
</dbReference>
<dbReference type="PANTHER" id="PTHR14949">
    <property type="entry name" value="EGF-LIKE-DOMAIN, MULTIPLE 7, 8"/>
    <property type="match status" value="1"/>
</dbReference>
<dbReference type="AlphaFoldDB" id="A0AAV2HBR9"/>
<evidence type="ECO:0000313" key="9">
    <source>
        <dbReference type="Proteomes" id="UP001497497"/>
    </source>
</evidence>
<evidence type="ECO:0000256" key="4">
    <source>
        <dbReference type="PROSITE-ProRule" id="PRU00302"/>
    </source>
</evidence>
<dbReference type="InterPro" id="IPR000742">
    <property type="entry name" value="EGF"/>
</dbReference>
<evidence type="ECO:0000256" key="1">
    <source>
        <dbReference type="ARBA" id="ARBA00022729"/>
    </source>
</evidence>
<dbReference type="GO" id="GO:0005102">
    <property type="term" value="F:signaling receptor binding"/>
    <property type="evidence" value="ECO:0007669"/>
    <property type="project" value="TreeGrafter"/>
</dbReference>
<evidence type="ECO:0000313" key="8">
    <source>
        <dbReference type="EMBL" id="CAL1530226.1"/>
    </source>
</evidence>
<gene>
    <name evidence="8" type="ORF">GSLYS_00004359001</name>
</gene>
<name>A0AAV2HBR9_LYMST</name>
<dbReference type="GO" id="GO:0009986">
    <property type="term" value="C:cell surface"/>
    <property type="evidence" value="ECO:0007669"/>
    <property type="project" value="TreeGrafter"/>
</dbReference>
<dbReference type="EMBL" id="CAXITT010000064">
    <property type="protein sequence ID" value="CAL1530226.1"/>
    <property type="molecule type" value="Genomic_DNA"/>
</dbReference>
<feature type="domain" description="EGF-like" evidence="6">
    <location>
        <begin position="307"/>
        <end position="338"/>
    </location>
</feature>
<feature type="domain" description="Sushi" evidence="7">
    <location>
        <begin position="242"/>
        <end position="308"/>
    </location>
</feature>
<dbReference type="Gene3D" id="2.10.70.10">
    <property type="entry name" value="Complement Module, domain 1"/>
    <property type="match status" value="2"/>
</dbReference>
<dbReference type="InterPro" id="IPR035976">
    <property type="entry name" value="Sushi/SCR/CCP_sf"/>
</dbReference>
<keyword evidence="4" id="KW-0768">Sushi</keyword>
<sequence length="345" mass="37318">MSSKVCSLKFLILVVCSTFEWRVCDAAVKNTRNDVTEMCPTPPKPVNGKVECSYSDALQLEIFCQFTCNSGYKLNNTDNIDIIYICDISTGFYDTVQPVHCIPTCNPPCLNGGQCVEGNKCVCSPPFYGEQCLHSPVTCMISVTPRFGSIDCTQDVSGGRVCIPRCLPTFTFETAVPEKYVCSKDGVWTPDISTVPDCIQDRCNASCLNGGVCTGPNTCSCTPPYSGDHCQTFALVTGVSSQNCPLPPSLVNGRIDCHYSNTSHNQILCQYNCTSGYMFEGTRAQTFDFSCDVSLGYYDPPLTPGCVPSCQPPCSNGGLCMKNNTCSCVPPYTGDRCSNQISIVG</sequence>
<reference evidence="8 9" key="1">
    <citation type="submission" date="2024-04" db="EMBL/GenBank/DDBJ databases">
        <authorList>
            <consortium name="Genoscope - CEA"/>
            <person name="William W."/>
        </authorList>
    </citation>
    <scope>NUCLEOTIDE SEQUENCE [LARGE SCALE GENOMIC DNA]</scope>
</reference>
<dbReference type="PROSITE" id="PS50026">
    <property type="entry name" value="EGF_3"/>
    <property type="match status" value="3"/>
</dbReference>
<dbReference type="SUPFAM" id="SSF57535">
    <property type="entry name" value="Complement control module/SCR domain"/>
    <property type="match status" value="1"/>
</dbReference>
<organism evidence="8 9">
    <name type="scientific">Lymnaea stagnalis</name>
    <name type="common">Great pond snail</name>
    <name type="synonym">Helix stagnalis</name>
    <dbReference type="NCBI Taxonomy" id="6523"/>
    <lineage>
        <taxon>Eukaryota</taxon>
        <taxon>Metazoa</taxon>
        <taxon>Spiralia</taxon>
        <taxon>Lophotrochozoa</taxon>
        <taxon>Mollusca</taxon>
        <taxon>Gastropoda</taxon>
        <taxon>Heterobranchia</taxon>
        <taxon>Euthyneura</taxon>
        <taxon>Panpulmonata</taxon>
        <taxon>Hygrophila</taxon>
        <taxon>Lymnaeoidea</taxon>
        <taxon>Lymnaeidae</taxon>
        <taxon>Lymnaea</taxon>
    </lineage>
</organism>
<dbReference type="InterPro" id="IPR050969">
    <property type="entry name" value="Dev_Signal_Modulators"/>
</dbReference>
<comment type="caution">
    <text evidence="3">Lacks conserved residue(s) required for the propagation of feature annotation.</text>
</comment>
<dbReference type="SUPFAM" id="SSF57196">
    <property type="entry name" value="EGF/Laminin"/>
    <property type="match status" value="3"/>
</dbReference>
<feature type="disulfide bond" evidence="3">
    <location>
        <begin position="310"/>
        <end position="320"/>
    </location>
</feature>
<dbReference type="Pfam" id="PF00084">
    <property type="entry name" value="Sushi"/>
    <property type="match status" value="1"/>
</dbReference>
<keyword evidence="9" id="KW-1185">Reference proteome</keyword>
<feature type="disulfide bond" evidence="3">
    <location>
        <begin position="123"/>
        <end position="132"/>
    </location>
</feature>
<feature type="disulfide bond" evidence="3">
    <location>
        <begin position="203"/>
        <end position="213"/>
    </location>
</feature>